<evidence type="ECO:0000313" key="2">
    <source>
        <dbReference type="Proteomes" id="UP000242146"/>
    </source>
</evidence>
<dbReference type="OrthoDB" id="2259604at2759"/>
<evidence type="ECO:0000313" key="1">
    <source>
        <dbReference type="EMBL" id="ORX48829.1"/>
    </source>
</evidence>
<organism evidence="1 2">
    <name type="scientific">Hesseltinella vesiculosa</name>
    <dbReference type="NCBI Taxonomy" id="101127"/>
    <lineage>
        <taxon>Eukaryota</taxon>
        <taxon>Fungi</taxon>
        <taxon>Fungi incertae sedis</taxon>
        <taxon>Mucoromycota</taxon>
        <taxon>Mucoromycotina</taxon>
        <taxon>Mucoromycetes</taxon>
        <taxon>Mucorales</taxon>
        <taxon>Cunninghamellaceae</taxon>
        <taxon>Hesseltinella</taxon>
    </lineage>
</organism>
<protein>
    <submittedName>
        <fullName evidence="1">Uncharacterized protein</fullName>
    </submittedName>
</protein>
<comment type="caution">
    <text evidence="1">The sequence shown here is derived from an EMBL/GenBank/DDBJ whole genome shotgun (WGS) entry which is preliminary data.</text>
</comment>
<keyword evidence="2" id="KW-1185">Reference proteome</keyword>
<name>A0A1X2G9Z7_9FUNG</name>
<proteinExistence type="predicted"/>
<gene>
    <name evidence="1" type="ORF">DM01DRAFT_1274071</name>
</gene>
<feature type="non-terminal residue" evidence="1">
    <location>
        <position position="220"/>
    </location>
</feature>
<sequence length="220" mass="24639">MTSSSSSSIFQKPPEWRPGFDLASKNLLKHQDVKDIVTRAVVSTAGEMYSLGDTNWPYGSTSDVVNASQHQLLDHPPIIIEVQYEVTFDFINRDIRYCTMAYNRYSKLPVLIVYCINKVTGIASNLIQPSILPCSTSLVCDLWARKCIIISKDLVQSWIGKPLVPFAALTIFMVSKEECLVASANWQDATLEHLFGVMKQMIKSKMDREALLLDAIASIC</sequence>
<dbReference type="Proteomes" id="UP000242146">
    <property type="component" value="Unassembled WGS sequence"/>
</dbReference>
<dbReference type="AlphaFoldDB" id="A0A1X2G9Z7"/>
<dbReference type="EMBL" id="MCGT01000028">
    <property type="protein sequence ID" value="ORX48829.1"/>
    <property type="molecule type" value="Genomic_DNA"/>
</dbReference>
<accession>A0A1X2G9Z7</accession>
<reference evidence="1 2" key="1">
    <citation type="submission" date="2016-07" db="EMBL/GenBank/DDBJ databases">
        <title>Pervasive Adenine N6-methylation of Active Genes in Fungi.</title>
        <authorList>
            <consortium name="DOE Joint Genome Institute"/>
            <person name="Mondo S.J."/>
            <person name="Dannebaum R.O."/>
            <person name="Kuo R.C."/>
            <person name="Labutti K."/>
            <person name="Haridas S."/>
            <person name="Kuo A."/>
            <person name="Salamov A."/>
            <person name="Ahrendt S.R."/>
            <person name="Lipzen A."/>
            <person name="Sullivan W."/>
            <person name="Andreopoulos W.B."/>
            <person name="Clum A."/>
            <person name="Lindquist E."/>
            <person name="Daum C."/>
            <person name="Ramamoorthy G.K."/>
            <person name="Gryganskyi A."/>
            <person name="Culley D."/>
            <person name="Magnuson J.K."/>
            <person name="James T.Y."/>
            <person name="O'Malley M.A."/>
            <person name="Stajich J.E."/>
            <person name="Spatafora J.W."/>
            <person name="Visel A."/>
            <person name="Grigoriev I.V."/>
        </authorList>
    </citation>
    <scope>NUCLEOTIDE SEQUENCE [LARGE SCALE GENOMIC DNA]</scope>
    <source>
        <strain evidence="1 2">NRRL 3301</strain>
    </source>
</reference>